<evidence type="ECO:0000256" key="3">
    <source>
        <dbReference type="ARBA" id="ARBA00023163"/>
    </source>
</evidence>
<evidence type="ECO:0000313" key="10">
    <source>
        <dbReference type="Proteomes" id="UP000217528"/>
    </source>
</evidence>
<evidence type="ECO:0000313" key="9">
    <source>
        <dbReference type="EMBL" id="PWL08188.1"/>
    </source>
</evidence>
<evidence type="ECO:0000256" key="2">
    <source>
        <dbReference type="ARBA" id="ARBA00023015"/>
    </source>
</evidence>
<gene>
    <name evidence="4" type="primary">spt5</name>
    <name evidence="8" type="ORF">ASJ82_00735</name>
    <name evidence="9" type="ORF">MSCUN_09180</name>
</gene>
<evidence type="ECO:0000256" key="4">
    <source>
        <dbReference type="HAMAP-Rule" id="MF_00950"/>
    </source>
</evidence>
<dbReference type="Proteomes" id="UP000217528">
    <property type="component" value="Unassembled WGS sequence"/>
</dbReference>
<evidence type="ECO:0000259" key="6">
    <source>
        <dbReference type="SMART" id="SM00738"/>
    </source>
</evidence>
<dbReference type="NCBIfam" id="TIGR00405">
    <property type="entry name" value="KOW_elon_Spt5"/>
    <property type="match status" value="1"/>
</dbReference>
<dbReference type="CDD" id="cd06091">
    <property type="entry name" value="KOW_NusG"/>
    <property type="match status" value="1"/>
</dbReference>
<dbReference type="InterPro" id="IPR006645">
    <property type="entry name" value="NGN-like_dom"/>
</dbReference>
<dbReference type="AlphaFoldDB" id="A0A2A2HEA2"/>
<evidence type="ECO:0000313" key="11">
    <source>
        <dbReference type="Proteomes" id="UP000246004"/>
    </source>
</evidence>
<accession>A0A2A2HEA2</accession>
<name>A0A2A2HEA2_9EURY</name>
<dbReference type="GO" id="GO:0006355">
    <property type="term" value="P:regulation of DNA-templated transcription"/>
    <property type="evidence" value="ECO:0007669"/>
    <property type="project" value="UniProtKB-UniRule"/>
</dbReference>
<feature type="domain" description="NusG-like N-terminal" evidence="6">
    <location>
        <begin position="1"/>
        <end position="83"/>
    </location>
</feature>
<dbReference type="SMART" id="SM00739">
    <property type="entry name" value="KOW"/>
    <property type="match status" value="1"/>
</dbReference>
<dbReference type="RefSeq" id="WP_095608384.1">
    <property type="nucleotide sequence ID" value="NZ_CAUHCB010000010.1"/>
</dbReference>
<keyword evidence="10" id="KW-1185">Reference proteome</keyword>
<dbReference type="SUPFAM" id="SSF50104">
    <property type="entry name" value="Translation proteins SH3-like domain"/>
    <property type="match status" value="1"/>
</dbReference>
<reference evidence="8 10" key="2">
    <citation type="journal article" date="2017" name="BMC Genomics">
        <title>Genomic analysis of methanogenic archaea reveals a shift towards energy conservation.</title>
        <authorList>
            <person name="Gilmore S.P."/>
            <person name="Henske J.K."/>
            <person name="Sexton J.A."/>
            <person name="Solomon K.V."/>
            <person name="Seppala S."/>
            <person name="Yoo J.I."/>
            <person name="Huyett L.M."/>
            <person name="Pressman A."/>
            <person name="Cogan J.Z."/>
            <person name="Kivenson V."/>
            <person name="Peng X."/>
            <person name="Tan Y."/>
            <person name="Valentine D.L."/>
            <person name="O'Malley M.A."/>
        </authorList>
    </citation>
    <scope>NUCLEOTIDE SEQUENCE [LARGE SCALE GENOMIC DNA]</scope>
    <source>
        <strain evidence="8 10">1R-7</strain>
    </source>
</reference>
<dbReference type="HAMAP" id="MF_00950">
    <property type="entry name" value="Spt5_arch"/>
    <property type="match status" value="1"/>
</dbReference>
<comment type="function">
    <text evidence="4">Stimulates transcription elongation.</text>
</comment>
<dbReference type="InterPro" id="IPR014722">
    <property type="entry name" value="Rib_uL2_dom2"/>
</dbReference>
<dbReference type="Proteomes" id="UP000246004">
    <property type="component" value="Unassembled WGS sequence"/>
</dbReference>
<dbReference type="SMART" id="SM00738">
    <property type="entry name" value="NGN"/>
    <property type="match status" value="1"/>
</dbReference>
<organism evidence="8 10">
    <name type="scientific">Methanosphaera cuniculi</name>
    <dbReference type="NCBI Taxonomy" id="1077256"/>
    <lineage>
        <taxon>Archaea</taxon>
        <taxon>Methanobacteriati</taxon>
        <taxon>Methanobacteriota</taxon>
        <taxon>Methanomada group</taxon>
        <taxon>Methanobacteria</taxon>
        <taxon>Methanobacteriales</taxon>
        <taxon>Methanobacteriaceae</taxon>
        <taxon>Methanosphaera</taxon>
    </lineage>
</organism>
<dbReference type="Gene3D" id="3.30.70.940">
    <property type="entry name" value="NusG, N-terminal domain"/>
    <property type="match status" value="1"/>
</dbReference>
<evidence type="ECO:0000313" key="8">
    <source>
        <dbReference type="EMBL" id="PAV07685.1"/>
    </source>
</evidence>
<dbReference type="Pfam" id="PF03439">
    <property type="entry name" value="Spt5-NGN"/>
    <property type="match status" value="1"/>
</dbReference>
<reference evidence="9 11" key="1">
    <citation type="submission" date="2016-04" db="EMBL/GenBank/DDBJ databases">
        <title>Genome sequence of Methanosphaera cuniculi DSM 4103.</title>
        <authorList>
            <person name="Poehlein A."/>
            <person name="Seedorf H."/>
            <person name="Daniel R."/>
        </authorList>
    </citation>
    <scope>NUCLEOTIDE SEQUENCE [LARGE SCALE GENOMIC DNA]</scope>
    <source>
        <strain evidence="9 11">DSM 4103</strain>
    </source>
</reference>
<dbReference type="GO" id="GO:0003746">
    <property type="term" value="F:translation elongation factor activity"/>
    <property type="evidence" value="ECO:0007669"/>
    <property type="project" value="InterPro"/>
</dbReference>
<dbReference type="InterPro" id="IPR005100">
    <property type="entry name" value="NGN-domain"/>
</dbReference>
<dbReference type="CDD" id="cd09887">
    <property type="entry name" value="NGN_Arch"/>
    <property type="match status" value="1"/>
</dbReference>
<feature type="domain" description="KOW" evidence="7">
    <location>
        <begin position="88"/>
        <end position="115"/>
    </location>
</feature>
<keyword evidence="3 4" id="KW-0804">Transcription</keyword>
<dbReference type="InterPro" id="IPR036735">
    <property type="entry name" value="NGN_dom_sf"/>
</dbReference>
<dbReference type="Pfam" id="PF00467">
    <property type="entry name" value="KOW"/>
    <property type="match status" value="1"/>
</dbReference>
<evidence type="ECO:0000256" key="1">
    <source>
        <dbReference type="ARBA" id="ARBA00006956"/>
    </source>
</evidence>
<comment type="similarity">
    <text evidence="1">Belongs to the SPT5 family.</text>
</comment>
<comment type="similarity">
    <text evidence="4">Belongs to the archaeal Spt5 family.</text>
</comment>
<dbReference type="InterPro" id="IPR008991">
    <property type="entry name" value="Translation_prot_SH3-like_sf"/>
</dbReference>
<comment type="subunit">
    <text evidence="4">Heterodimer composed of Spt4 and Spt5. Interacts with RNA polymerase (RNAP).</text>
</comment>
<comment type="caution">
    <text evidence="8">The sequence shown here is derived from an EMBL/GenBank/DDBJ whole genome shotgun (WGS) entry which is preliminary data.</text>
</comment>
<dbReference type="InterPro" id="IPR005824">
    <property type="entry name" value="KOW"/>
</dbReference>
<proteinExistence type="inferred from homology"/>
<evidence type="ECO:0000256" key="5">
    <source>
        <dbReference type="NCBIfam" id="TIGR00405"/>
    </source>
</evidence>
<protein>
    <recommendedName>
        <fullName evidence="4 5">Transcription elongation factor Spt5</fullName>
    </recommendedName>
</protein>
<keyword evidence="2 4" id="KW-0805">Transcription regulation</keyword>
<dbReference type="InterPro" id="IPR011590">
    <property type="entry name" value="Spt5_arc"/>
</dbReference>
<evidence type="ECO:0000259" key="7">
    <source>
        <dbReference type="SMART" id="SM00739"/>
    </source>
</evidence>
<dbReference type="OrthoDB" id="371863at2157"/>
<sequence length="147" mass="16272">MFYAMRVLIGQEKNVAALLAQSIKHEDTGISAILAPESMQGYIFVESDKMLDMRHPALRVPNLRSLVEGDVEFDELKSFLNPEPAMVNIIKGSIVELTSGPFKGEKAKVVRIDEAKEDVVLELIEAAVPIPVTVKGDQIRLIQKEAE</sequence>
<dbReference type="GO" id="GO:0006354">
    <property type="term" value="P:DNA-templated transcription elongation"/>
    <property type="evidence" value="ECO:0007669"/>
    <property type="project" value="InterPro"/>
</dbReference>
<dbReference type="EMBL" id="LMVN01000010">
    <property type="protein sequence ID" value="PAV07685.1"/>
    <property type="molecule type" value="Genomic_DNA"/>
</dbReference>
<dbReference type="Gene3D" id="2.30.30.30">
    <property type="match status" value="1"/>
</dbReference>
<dbReference type="EMBL" id="LWMS01000026">
    <property type="protein sequence ID" value="PWL08188.1"/>
    <property type="molecule type" value="Genomic_DNA"/>
</dbReference>